<comment type="subcellular location">
    <subcellularLocation>
        <location evidence="6">Cytoplasm</location>
    </subcellularLocation>
</comment>
<comment type="pathway">
    <text evidence="1 6">Amino-acid biosynthesis; L-arginine biosynthesis; L-arginine from L-ornithine and carbamoyl phosphate: step 3/3.</text>
</comment>
<dbReference type="Gene3D" id="1.10.40.30">
    <property type="entry name" value="Fumarase/aspartase (C-terminal domain)"/>
    <property type="match status" value="1"/>
</dbReference>
<evidence type="ECO:0000256" key="1">
    <source>
        <dbReference type="ARBA" id="ARBA00004941"/>
    </source>
</evidence>
<name>A0ABX0DCQ2_9MICC</name>
<dbReference type="Gene3D" id="1.10.275.10">
    <property type="entry name" value="Fumarase/aspartase (N-terminal domain)"/>
    <property type="match status" value="1"/>
</dbReference>
<dbReference type="CDD" id="cd01359">
    <property type="entry name" value="Argininosuccinate_lyase"/>
    <property type="match status" value="1"/>
</dbReference>
<comment type="similarity">
    <text evidence="6">Belongs to the lyase 1 family. Argininosuccinate lyase subfamily.</text>
</comment>
<dbReference type="InterPro" id="IPR020557">
    <property type="entry name" value="Fumarate_lyase_CS"/>
</dbReference>
<evidence type="ECO:0000256" key="3">
    <source>
        <dbReference type="ARBA" id="ARBA00022571"/>
    </source>
</evidence>
<evidence type="ECO:0000259" key="8">
    <source>
        <dbReference type="Pfam" id="PF14698"/>
    </source>
</evidence>
<dbReference type="InterPro" id="IPR024083">
    <property type="entry name" value="Fumarase/histidase_N"/>
</dbReference>
<keyword evidence="5 6" id="KW-0456">Lyase</keyword>
<evidence type="ECO:0000256" key="6">
    <source>
        <dbReference type="HAMAP-Rule" id="MF_00006"/>
    </source>
</evidence>
<dbReference type="RefSeq" id="WP_165182929.1">
    <property type="nucleotide sequence ID" value="NZ_JAAKZI010000028.1"/>
</dbReference>
<dbReference type="PRINTS" id="PR00145">
    <property type="entry name" value="ARGSUCLYASE"/>
</dbReference>
<dbReference type="EC" id="4.3.2.1" evidence="2 6"/>
<accession>A0ABX0DCQ2</accession>
<protein>
    <recommendedName>
        <fullName evidence="2 6">Argininosuccinate lyase</fullName>
        <shortName evidence="6">ASAL</shortName>
        <ecNumber evidence="2 6">4.3.2.1</ecNumber>
    </recommendedName>
    <alternativeName>
        <fullName evidence="6">Arginosuccinase</fullName>
    </alternativeName>
</protein>
<dbReference type="HAMAP" id="MF_00006">
    <property type="entry name" value="Arg_succ_lyase"/>
    <property type="match status" value="1"/>
</dbReference>
<evidence type="ECO:0000256" key="5">
    <source>
        <dbReference type="ARBA" id="ARBA00023239"/>
    </source>
</evidence>
<dbReference type="NCBIfam" id="TIGR00838">
    <property type="entry name" value="argH"/>
    <property type="match status" value="1"/>
</dbReference>
<evidence type="ECO:0000313" key="10">
    <source>
        <dbReference type="Proteomes" id="UP000479226"/>
    </source>
</evidence>
<dbReference type="PROSITE" id="PS00163">
    <property type="entry name" value="FUMARATE_LYASES"/>
    <property type="match status" value="1"/>
</dbReference>
<dbReference type="PANTHER" id="PTHR43814:SF1">
    <property type="entry name" value="ARGININOSUCCINATE LYASE"/>
    <property type="match status" value="1"/>
</dbReference>
<dbReference type="Gene3D" id="1.20.200.10">
    <property type="entry name" value="Fumarase/aspartase (Central domain)"/>
    <property type="match status" value="1"/>
</dbReference>
<dbReference type="InterPro" id="IPR022761">
    <property type="entry name" value="Fumarate_lyase_N"/>
</dbReference>
<keyword evidence="4 6" id="KW-0028">Amino-acid biosynthesis</keyword>
<dbReference type="PANTHER" id="PTHR43814">
    <property type="entry name" value="ARGININOSUCCINATE LYASE"/>
    <property type="match status" value="1"/>
</dbReference>
<dbReference type="InterPro" id="IPR029419">
    <property type="entry name" value="Arg_succ_lyase_C"/>
</dbReference>
<evidence type="ECO:0000259" key="7">
    <source>
        <dbReference type="Pfam" id="PF00206"/>
    </source>
</evidence>
<keyword evidence="6" id="KW-0963">Cytoplasm</keyword>
<gene>
    <name evidence="6 9" type="primary">argH</name>
    <name evidence="9" type="ORF">G6N77_14750</name>
</gene>
<feature type="domain" description="Argininosuccinate lyase C-terminal" evidence="8">
    <location>
        <begin position="377"/>
        <end position="444"/>
    </location>
</feature>
<comment type="caution">
    <text evidence="9">The sequence shown here is derived from an EMBL/GenBank/DDBJ whole genome shotgun (WGS) entry which is preliminary data.</text>
</comment>
<keyword evidence="3 6" id="KW-0055">Arginine biosynthesis</keyword>
<dbReference type="Pfam" id="PF00206">
    <property type="entry name" value="Lyase_1"/>
    <property type="match status" value="1"/>
</dbReference>
<dbReference type="InterPro" id="IPR000362">
    <property type="entry name" value="Fumarate_lyase_fam"/>
</dbReference>
<proteinExistence type="inferred from homology"/>
<dbReference type="Pfam" id="PF14698">
    <property type="entry name" value="ASL_C2"/>
    <property type="match status" value="1"/>
</dbReference>
<dbReference type="GO" id="GO:0004056">
    <property type="term" value="F:argininosuccinate lyase activity"/>
    <property type="evidence" value="ECO:0007669"/>
    <property type="project" value="UniProtKB-EC"/>
</dbReference>
<organism evidence="9 10">
    <name type="scientific">Arthrobacter silviterrae</name>
    <dbReference type="NCBI Taxonomy" id="2026658"/>
    <lineage>
        <taxon>Bacteria</taxon>
        <taxon>Bacillati</taxon>
        <taxon>Actinomycetota</taxon>
        <taxon>Actinomycetes</taxon>
        <taxon>Micrococcales</taxon>
        <taxon>Micrococcaceae</taxon>
        <taxon>Arthrobacter</taxon>
    </lineage>
</organism>
<evidence type="ECO:0000313" key="9">
    <source>
        <dbReference type="EMBL" id="NGN84704.1"/>
    </source>
</evidence>
<dbReference type="PRINTS" id="PR00149">
    <property type="entry name" value="FUMRATELYASE"/>
</dbReference>
<feature type="domain" description="Fumarate lyase N-terminal" evidence="7">
    <location>
        <begin position="20"/>
        <end position="311"/>
    </location>
</feature>
<dbReference type="Proteomes" id="UP000479226">
    <property type="component" value="Unassembled WGS sequence"/>
</dbReference>
<evidence type="ECO:0000256" key="4">
    <source>
        <dbReference type="ARBA" id="ARBA00022605"/>
    </source>
</evidence>
<dbReference type="InterPro" id="IPR008948">
    <property type="entry name" value="L-Aspartase-like"/>
</dbReference>
<evidence type="ECO:0000256" key="2">
    <source>
        <dbReference type="ARBA" id="ARBA00012338"/>
    </source>
</evidence>
<dbReference type="InterPro" id="IPR009049">
    <property type="entry name" value="Argininosuccinate_lyase"/>
</dbReference>
<reference evidence="9 10" key="1">
    <citation type="submission" date="2020-02" db="EMBL/GenBank/DDBJ databases">
        <title>Genome sequence of the type strain DSM 27180 of Arthrobacter silviterrae.</title>
        <authorList>
            <person name="Gao J."/>
            <person name="Sun J."/>
        </authorList>
    </citation>
    <scope>NUCLEOTIDE SEQUENCE [LARGE SCALE GENOMIC DNA]</scope>
    <source>
        <strain evidence="9 10">DSM 27180</strain>
    </source>
</reference>
<dbReference type="SUPFAM" id="SSF48557">
    <property type="entry name" value="L-aspartase-like"/>
    <property type="match status" value="1"/>
</dbReference>
<sequence>MTTTSVDSTGGHAAGKLWGGRFASRTDPALEDLSRSPRDYFRMVPYDAIGSKAHAGELVRKGLLTAGEREVIESTLDEIVADHLNGDIVPSPGDEDVHGYLERILVERLGPLGGKLRAGRSRNDQTANELRLYLRDAARSVAHDTGRLVEVLVARAVEAKDVVAPGFTHLQPAQPIVFGHQLMAHAFALTRDVTRLQHAWESSSLSPLGAAALAGSSLSVDPLAAAREQGFTGISENSIDAVSSRDHVAEFLFATAMLATDISRLCEEFCLWSTIQFGWIKLDDAFSTGSSIMPQKKNPDIAELARGKASRLNANLAGMLGVLKGLPFAYNRDLSEDKRFAFDSADTLALVLPAVAGMVRTFKINAEAMERQATVGFTLATELADWLAEQGVPFSEAHDVTGQVVKHCEMNSITLGQLTLQAAREIDARISSDALARLTVESALARRNGPGGTSPSNIDVQRRQVEAKLSEALGLFGGPDD</sequence>
<comment type="catalytic activity">
    <reaction evidence="6">
        <text>2-(N(omega)-L-arginino)succinate = fumarate + L-arginine</text>
        <dbReference type="Rhea" id="RHEA:24020"/>
        <dbReference type="ChEBI" id="CHEBI:29806"/>
        <dbReference type="ChEBI" id="CHEBI:32682"/>
        <dbReference type="ChEBI" id="CHEBI:57472"/>
        <dbReference type="EC" id="4.3.2.1"/>
    </reaction>
</comment>
<dbReference type="EMBL" id="JAAKZI010000028">
    <property type="protein sequence ID" value="NGN84704.1"/>
    <property type="molecule type" value="Genomic_DNA"/>
</dbReference>
<keyword evidence="10" id="KW-1185">Reference proteome</keyword>